<evidence type="ECO:0000256" key="2">
    <source>
        <dbReference type="ARBA" id="ARBA00022692"/>
    </source>
</evidence>
<dbReference type="Gene3D" id="3.30.160.60">
    <property type="entry name" value="Classic Zinc Finger"/>
    <property type="match status" value="1"/>
</dbReference>
<keyword evidence="6" id="KW-0961">Cell wall biogenesis/degradation</keyword>
<protein>
    <recommendedName>
        <fullName evidence="9">Aminodeoxychorismate lyase</fullName>
    </recommendedName>
</protein>
<evidence type="ECO:0000313" key="7">
    <source>
        <dbReference type="EMBL" id="KRO84680.1"/>
    </source>
</evidence>
<keyword evidence="5" id="KW-0456">Lyase</keyword>
<dbReference type="EMBL" id="LIBE01000163">
    <property type="protein sequence ID" value="KRO84680.1"/>
    <property type="molecule type" value="Genomic_DNA"/>
</dbReference>
<evidence type="ECO:0000256" key="3">
    <source>
        <dbReference type="ARBA" id="ARBA00022989"/>
    </source>
</evidence>
<evidence type="ECO:0000256" key="6">
    <source>
        <dbReference type="ARBA" id="ARBA00023316"/>
    </source>
</evidence>
<dbReference type="PANTHER" id="PTHR30518">
    <property type="entry name" value="ENDOLYTIC MUREIN TRANSGLYCOSYLASE"/>
    <property type="match status" value="1"/>
</dbReference>
<evidence type="ECO:0008006" key="9">
    <source>
        <dbReference type="Google" id="ProtNLM"/>
    </source>
</evidence>
<keyword evidence="2" id="KW-0812">Transmembrane</keyword>
<organism evidence="7 8">
    <name type="scientific">OM182 bacterium BACL3 MAG-120920-bin41</name>
    <dbReference type="NCBI Taxonomy" id="1655580"/>
    <lineage>
        <taxon>Bacteria</taxon>
        <taxon>Pseudomonadati</taxon>
        <taxon>Pseudomonadota</taxon>
        <taxon>Gammaproteobacteria</taxon>
        <taxon>OMG group</taxon>
        <taxon>OM182 clade</taxon>
    </lineage>
</organism>
<keyword evidence="4" id="KW-0472">Membrane</keyword>
<dbReference type="PANTHER" id="PTHR30518:SF2">
    <property type="entry name" value="ENDOLYTIC MUREIN TRANSGLYCOSYLASE"/>
    <property type="match status" value="1"/>
</dbReference>
<evidence type="ECO:0000256" key="1">
    <source>
        <dbReference type="ARBA" id="ARBA00022475"/>
    </source>
</evidence>
<evidence type="ECO:0000313" key="8">
    <source>
        <dbReference type="Proteomes" id="UP000051547"/>
    </source>
</evidence>
<name>A0A0R2TD80_9GAMM</name>
<dbReference type="Pfam" id="PF02618">
    <property type="entry name" value="YceG"/>
    <property type="match status" value="1"/>
</dbReference>
<reference evidence="7 8" key="1">
    <citation type="submission" date="2015-10" db="EMBL/GenBank/DDBJ databases">
        <title>Metagenome-Assembled Genomes uncover a global brackish microbiome.</title>
        <authorList>
            <person name="Hugerth L.W."/>
            <person name="Larsson J."/>
            <person name="Alneberg J."/>
            <person name="Lindh M.V."/>
            <person name="Legrand C."/>
            <person name="Pinhassi J."/>
            <person name="Andersson A.F."/>
        </authorList>
    </citation>
    <scope>NUCLEOTIDE SEQUENCE [LARGE SCALE GENOMIC DNA]</scope>
    <source>
        <strain evidence="7">BACL4 MAG-120920-bin41</strain>
    </source>
</reference>
<gene>
    <name evidence="7" type="ORF">ABR72_03000</name>
</gene>
<accession>A0A0R2TD80</accession>
<dbReference type="AlphaFoldDB" id="A0A0R2TD80"/>
<evidence type="ECO:0000256" key="4">
    <source>
        <dbReference type="ARBA" id="ARBA00023136"/>
    </source>
</evidence>
<dbReference type="InterPro" id="IPR003770">
    <property type="entry name" value="MLTG-like"/>
</dbReference>
<dbReference type="GO" id="GO:0016829">
    <property type="term" value="F:lyase activity"/>
    <property type="evidence" value="ECO:0007669"/>
    <property type="project" value="UniProtKB-KW"/>
</dbReference>
<proteinExistence type="predicted"/>
<dbReference type="GO" id="GO:0071555">
    <property type="term" value="P:cell wall organization"/>
    <property type="evidence" value="ECO:0007669"/>
    <property type="project" value="UniProtKB-KW"/>
</dbReference>
<dbReference type="Proteomes" id="UP000051547">
    <property type="component" value="Unassembled WGS sequence"/>
</dbReference>
<sequence>MRLQSDPTTIYGLGDRYTGRLTREQLREETPYNTYRIEGLPPTPIALVSDSALTAVLNPEIHGYFYFVSNSNGGHVFSRTLEEHNAAVAIYRAGLIDSAPQTDAINGDISER</sequence>
<comment type="caution">
    <text evidence="7">The sequence shown here is derived from an EMBL/GenBank/DDBJ whole genome shotgun (WGS) entry which is preliminary data.</text>
</comment>
<keyword evidence="1" id="KW-1003">Cell membrane</keyword>
<dbReference type="NCBIfam" id="TIGR00247">
    <property type="entry name" value="endolytic transglycosylase MltG"/>
    <property type="match status" value="1"/>
</dbReference>
<evidence type="ECO:0000256" key="5">
    <source>
        <dbReference type="ARBA" id="ARBA00023239"/>
    </source>
</evidence>
<keyword evidence="3" id="KW-1133">Transmembrane helix</keyword>